<comment type="caution">
    <text evidence="2">The sequence shown here is derived from an EMBL/GenBank/DDBJ whole genome shotgun (WGS) entry which is preliminary data.</text>
</comment>
<evidence type="ECO:0000313" key="2">
    <source>
        <dbReference type="EMBL" id="KAI4536666.1"/>
    </source>
</evidence>
<keyword evidence="3" id="KW-1185">Reference proteome</keyword>
<dbReference type="EMBL" id="JAKZEL010000015">
    <property type="protein sequence ID" value="KAI4536666.1"/>
    <property type="molecule type" value="Genomic_DNA"/>
</dbReference>
<dbReference type="Proteomes" id="UP001214576">
    <property type="component" value="Unassembled WGS sequence"/>
</dbReference>
<proteinExistence type="predicted"/>
<accession>A0AAD4Y7R6</accession>
<evidence type="ECO:0000313" key="3">
    <source>
        <dbReference type="Proteomes" id="UP001214576"/>
    </source>
</evidence>
<feature type="compositionally biased region" description="Basic and acidic residues" evidence="1">
    <location>
        <begin position="1"/>
        <end position="22"/>
    </location>
</feature>
<dbReference type="AlphaFoldDB" id="A0AAD4Y7R6"/>
<evidence type="ECO:0000256" key="1">
    <source>
        <dbReference type="SAM" id="MobiDB-lite"/>
    </source>
</evidence>
<organism evidence="2 3">
    <name type="scientific">Ovis ammon polii</name>
    <dbReference type="NCBI Taxonomy" id="230172"/>
    <lineage>
        <taxon>Eukaryota</taxon>
        <taxon>Metazoa</taxon>
        <taxon>Chordata</taxon>
        <taxon>Craniata</taxon>
        <taxon>Vertebrata</taxon>
        <taxon>Euteleostomi</taxon>
        <taxon>Mammalia</taxon>
        <taxon>Eutheria</taxon>
        <taxon>Laurasiatheria</taxon>
        <taxon>Artiodactyla</taxon>
        <taxon>Ruminantia</taxon>
        <taxon>Pecora</taxon>
        <taxon>Bovidae</taxon>
        <taxon>Caprinae</taxon>
        <taxon>Ovis</taxon>
    </lineage>
</organism>
<gene>
    <name evidence="2" type="ORF">MG293_012869</name>
</gene>
<protein>
    <submittedName>
        <fullName evidence="2">Uncharacterized protein</fullName>
    </submittedName>
</protein>
<feature type="region of interest" description="Disordered" evidence="1">
    <location>
        <begin position="1"/>
        <end position="42"/>
    </location>
</feature>
<sequence>MEEKRGAKRRGDGNARKKERGGGRRRKKRREKEQCASGEAPGAADGVVSAVKSFFRMLIPNLLVKNGTNPTSRPSNCMDAGIEALCEDLRFAEIFVGRPQFDLLDFAGILIPKQLSTCLITEQAETKTSRHPEERSEAAAEGGEEHYRAQHLWQAAAKRPPCAPAAVGVMAAEEGTAGRKNFQQQAPSARQAVHFLSQRSHVPTVTNLPQAAAPSKGGTDESHTQRGKVEIGISDRDSLNMFTLASIGHTLASKADMFPNVYGKGDSQNLSNKHQNKCFSLSLLQSPGHKKQRDHFSRRRRGPCEELAVFTEDAAEAPAYNRQHGEGGSRTEMGAWIPEETIAKLQKGSVCSWKMPRELRNPKGTCVPVSFRR</sequence>
<name>A0AAD4Y7R6_OVIAM</name>
<reference evidence="2" key="1">
    <citation type="submission" date="2022-03" db="EMBL/GenBank/DDBJ databases">
        <title>Genomic analyses of argali, domestic sheep and their hybrids provide insights into chromosomal evolution, heterosis and genetic basis of agronomic traits.</title>
        <authorList>
            <person name="Li M."/>
        </authorList>
    </citation>
    <scope>NUCLEOTIDE SEQUENCE</scope>
    <source>
        <strain evidence="2">CAU-MHL-2022a</strain>
        <tissue evidence="2">Skin</tissue>
    </source>
</reference>